<protein>
    <submittedName>
        <fullName evidence="3">Uncharacterized protein</fullName>
    </submittedName>
</protein>
<proteinExistence type="predicted"/>
<organism evidence="3 4">
    <name type="scientific">Rhizobium oryzihabitans</name>
    <dbReference type="NCBI Taxonomy" id="2267833"/>
    <lineage>
        <taxon>Bacteria</taxon>
        <taxon>Pseudomonadati</taxon>
        <taxon>Pseudomonadota</taxon>
        <taxon>Alphaproteobacteria</taxon>
        <taxon>Hyphomicrobiales</taxon>
        <taxon>Rhizobiaceae</taxon>
        <taxon>Rhizobium/Agrobacterium group</taxon>
        <taxon>Rhizobium</taxon>
    </lineage>
</organism>
<name>A0A7L5BE46_9HYPH</name>
<reference evidence="3 4" key="1">
    <citation type="submission" date="2020-02" db="EMBL/GenBank/DDBJ databases">
        <title>Plant-Promoting Endophytic Bacterium Rhizobium oryzihabitans sp. nov., Isolated from the Root of Rice.</title>
        <authorList>
            <person name="zhao J."/>
            <person name="Zhang G."/>
        </authorList>
    </citation>
    <scope>NUCLEOTIDE SEQUENCE [LARGE SCALE GENOMIC DNA]</scope>
    <source>
        <strain evidence="3 4">M15</strain>
    </source>
</reference>
<dbReference type="Proteomes" id="UP000464865">
    <property type="component" value="Chromosome M15-11"/>
</dbReference>
<accession>A0A7L5BE46</accession>
<feature type="signal peptide" evidence="2">
    <location>
        <begin position="1"/>
        <end position="18"/>
    </location>
</feature>
<evidence type="ECO:0000256" key="2">
    <source>
        <dbReference type="SAM" id="SignalP"/>
    </source>
</evidence>
<keyword evidence="2" id="KW-0732">Signal</keyword>
<evidence type="ECO:0000256" key="1">
    <source>
        <dbReference type="SAM" id="MobiDB-lite"/>
    </source>
</evidence>
<sequence>MRKTIFLFGVFFPFLANAQDAASPSVTAGGLEQFTADCIYRIPPCGGGGNPPPPPPPGGGGGIHNLPGGPMFRDTIIVPGNDVLKGLKLDGPDVRGCKCSFRTGSR</sequence>
<keyword evidence="4" id="KW-1185">Reference proteome</keyword>
<evidence type="ECO:0000313" key="4">
    <source>
        <dbReference type="Proteomes" id="UP000464865"/>
    </source>
</evidence>
<dbReference type="AlphaFoldDB" id="A0A7L5BE46"/>
<dbReference type="EMBL" id="CP048632">
    <property type="protein sequence ID" value="QIB37085.1"/>
    <property type="molecule type" value="Genomic_DNA"/>
</dbReference>
<feature type="region of interest" description="Disordered" evidence="1">
    <location>
        <begin position="45"/>
        <end position="66"/>
    </location>
</feature>
<dbReference type="RefSeq" id="WP_164056164.1">
    <property type="nucleotide sequence ID" value="NZ_CP048632.1"/>
</dbReference>
<gene>
    <name evidence="3" type="ORF">G3A56_02980</name>
</gene>
<dbReference type="KEGG" id="roy:G3A56_02980"/>
<evidence type="ECO:0000313" key="3">
    <source>
        <dbReference type="EMBL" id="QIB37085.1"/>
    </source>
</evidence>
<feature type="chain" id="PRO_5029483915" evidence="2">
    <location>
        <begin position="19"/>
        <end position="106"/>
    </location>
</feature>